<organism evidence="2 3">
    <name type="scientific">Niastella soli</name>
    <dbReference type="NCBI Taxonomy" id="2821487"/>
    <lineage>
        <taxon>Bacteria</taxon>
        <taxon>Pseudomonadati</taxon>
        <taxon>Bacteroidota</taxon>
        <taxon>Chitinophagia</taxon>
        <taxon>Chitinophagales</taxon>
        <taxon>Chitinophagaceae</taxon>
        <taxon>Niastella</taxon>
    </lineage>
</organism>
<dbReference type="EMBL" id="JAGHKO010000014">
    <property type="protein sequence ID" value="MBO9204506.1"/>
    <property type="molecule type" value="Genomic_DNA"/>
</dbReference>
<feature type="signal peptide" evidence="1">
    <location>
        <begin position="1"/>
        <end position="20"/>
    </location>
</feature>
<proteinExistence type="predicted"/>
<keyword evidence="1" id="KW-0732">Signal</keyword>
<evidence type="ECO:0000313" key="3">
    <source>
        <dbReference type="Proteomes" id="UP000677244"/>
    </source>
</evidence>
<protein>
    <submittedName>
        <fullName evidence="2">Uncharacterized protein</fullName>
    </submittedName>
</protein>
<keyword evidence="3" id="KW-1185">Reference proteome</keyword>
<name>A0ABS3Z539_9BACT</name>
<gene>
    <name evidence="2" type="ORF">J7I42_29735</name>
</gene>
<feature type="chain" id="PRO_5045443773" evidence="1">
    <location>
        <begin position="21"/>
        <end position="184"/>
    </location>
</feature>
<comment type="caution">
    <text evidence="2">The sequence shown here is derived from an EMBL/GenBank/DDBJ whole genome shotgun (WGS) entry which is preliminary data.</text>
</comment>
<evidence type="ECO:0000313" key="2">
    <source>
        <dbReference type="EMBL" id="MBO9204506.1"/>
    </source>
</evidence>
<dbReference type="RefSeq" id="WP_209143162.1">
    <property type="nucleotide sequence ID" value="NZ_JAGHKO010000014.1"/>
</dbReference>
<reference evidence="2 3" key="1">
    <citation type="submission" date="2021-03" db="EMBL/GenBank/DDBJ databases">
        <title>Assistant Professor.</title>
        <authorList>
            <person name="Huq M.A."/>
        </authorList>
    </citation>
    <scope>NUCLEOTIDE SEQUENCE [LARGE SCALE GENOMIC DNA]</scope>
    <source>
        <strain evidence="2 3">MAH-29</strain>
    </source>
</reference>
<evidence type="ECO:0000256" key="1">
    <source>
        <dbReference type="SAM" id="SignalP"/>
    </source>
</evidence>
<sequence length="184" mass="21118">MQRILYCVLVCLSMMNVAFSQVKREKISEQFDKIASLPVKDKDFTISAFLGKTIFVLQGAKDSLLVTCYTATENDAVREVRSIFVNNDSLFVKAVQSLFTDIKQKNNYQPYSKAALANGNFFLTFNERNKLQMVSRKEASTAQQKNMNYLLGRLNAYSFTPEEDNERVKVLHITNINELLKFLM</sequence>
<dbReference type="Proteomes" id="UP000677244">
    <property type="component" value="Unassembled WGS sequence"/>
</dbReference>
<accession>A0ABS3Z539</accession>